<accession>A0AA35PRV0</accession>
<keyword evidence="14" id="KW-1185">Reference proteome</keyword>
<organism evidence="13 14">
    <name type="scientific">Podarcis lilfordi</name>
    <name type="common">Lilford's wall lizard</name>
    <dbReference type="NCBI Taxonomy" id="74358"/>
    <lineage>
        <taxon>Eukaryota</taxon>
        <taxon>Metazoa</taxon>
        <taxon>Chordata</taxon>
        <taxon>Craniata</taxon>
        <taxon>Vertebrata</taxon>
        <taxon>Euteleostomi</taxon>
        <taxon>Lepidosauria</taxon>
        <taxon>Squamata</taxon>
        <taxon>Bifurcata</taxon>
        <taxon>Unidentata</taxon>
        <taxon>Episquamata</taxon>
        <taxon>Laterata</taxon>
        <taxon>Lacertibaenia</taxon>
        <taxon>Lacertidae</taxon>
        <taxon>Podarcis</taxon>
    </lineage>
</organism>
<evidence type="ECO:0000256" key="10">
    <source>
        <dbReference type="SAM" id="MobiDB-lite"/>
    </source>
</evidence>
<dbReference type="SMART" id="SM00391">
    <property type="entry name" value="MBD"/>
    <property type="match status" value="1"/>
</dbReference>
<keyword evidence="3 9" id="KW-0863">Zinc-finger</keyword>
<feature type="domain" description="MBD" evidence="11">
    <location>
        <begin position="68"/>
        <end position="136"/>
    </location>
</feature>
<keyword evidence="8" id="KW-0539">Nucleus</keyword>
<evidence type="ECO:0000256" key="1">
    <source>
        <dbReference type="ARBA" id="ARBA00004123"/>
    </source>
</evidence>
<dbReference type="GO" id="GO:0000122">
    <property type="term" value="P:negative regulation of transcription by RNA polymerase II"/>
    <property type="evidence" value="ECO:0007669"/>
    <property type="project" value="TreeGrafter"/>
</dbReference>
<keyword evidence="2" id="KW-0479">Metal-binding</keyword>
<reference evidence="13" key="1">
    <citation type="submission" date="2022-12" db="EMBL/GenBank/DDBJ databases">
        <authorList>
            <person name="Alioto T."/>
            <person name="Alioto T."/>
            <person name="Gomez Garrido J."/>
        </authorList>
    </citation>
    <scope>NUCLEOTIDE SEQUENCE</scope>
</reference>
<dbReference type="EMBL" id="OX395142">
    <property type="protein sequence ID" value="CAI5795835.1"/>
    <property type="molecule type" value="Genomic_DNA"/>
</dbReference>
<dbReference type="GO" id="GO:0008270">
    <property type="term" value="F:zinc ion binding"/>
    <property type="evidence" value="ECO:0007669"/>
    <property type="project" value="UniProtKB-KW"/>
</dbReference>
<protein>
    <submittedName>
        <fullName evidence="13">Methyl-CpG-binding domain protein 1 isoform X1</fullName>
    </submittedName>
</protein>
<evidence type="ECO:0000256" key="8">
    <source>
        <dbReference type="ARBA" id="ARBA00023242"/>
    </source>
</evidence>
<feature type="compositionally biased region" description="Basic residues" evidence="10">
    <location>
        <begin position="417"/>
        <end position="437"/>
    </location>
</feature>
<dbReference type="CDD" id="cd01396">
    <property type="entry name" value="MeCP2_MBD"/>
    <property type="match status" value="1"/>
</dbReference>
<evidence type="ECO:0000259" key="12">
    <source>
        <dbReference type="PROSITE" id="PS51058"/>
    </source>
</evidence>
<sequence>MLLVGEFAASVTDVVGAGPRVRLLLSAAGEEAAAAAAQRRGRQSPSEARRARFPSPLFLPCGISNNNMTEGWVDCPALGPGWQRREVLRKNGTRPGQSDTYYTSPRGEKIRSRVELLRLLGGSRDLTDFDFKKGIYVDPSAEPQLLQPLPPTGGGHQRVKKGSKRHLPPLAAATPPLKKPPDLQVFEEPPDKEVPDQKPPQMELELPVEAPAAILDEQQELLVAADQPAMKPHKRRCRKQLPALLPTGKMGNVTVEEANPEEPVVFCASCQGQFPGVMLPSQRRCRWLCPDCRAQRRDFNREQRYYKQIGCGVCQACQMSQDCGICSVCVLRAKSPELRIGIKCLLRRCLKIVKKGLECGMCQACKITEDCGSCHICLRRQKPGMKRQWKCLKRRCLKRKKWKPTMERDPGGIPTVRQRKKQLGAVKERKKPGRPPKHPTAQLKNNVQTSASRRNRKCGKCEACLLKMDCGRCDFCCDKPKFGGRNLKRQKCRWRQCLHFAMESPSSREQMHLPRLQGPEEPEQQPVVKWKKEPEMSGSILAQDLAKDRPILPHVKEESEVPRHPTPPSQVLVKQSDTRLPAVNLLIATSPVDKQEHAEPEGDCRPSNDSQVSAGLPQCKRGRGAQGKELVVLDDEDDEEVEHLQQLRPPVIMEIYSLGGAQPLAQLDSVLHEFLAELNEIPLPAHWEVLSPLCGPDLRLVQRSEHSTMSSAVIYIRPGLFFHVVVRNLPVPPEHELYASHPARLTTVDEVVELICDLEAYRLCSGWPAGWHAGERSEACDVLVYSGCCPQCRLNPWPSGRGAR</sequence>
<keyword evidence="5" id="KW-0805">Transcription regulation</keyword>
<feature type="domain" description="CXXC-type" evidence="12">
    <location>
        <begin position="450"/>
        <end position="498"/>
    </location>
</feature>
<evidence type="ECO:0000256" key="4">
    <source>
        <dbReference type="ARBA" id="ARBA00022833"/>
    </source>
</evidence>
<dbReference type="Gene3D" id="3.30.890.10">
    <property type="entry name" value="Methyl-cpg-binding Protein 2, Chain A"/>
    <property type="match status" value="1"/>
</dbReference>
<evidence type="ECO:0000313" key="13">
    <source>
        <dbReference type="EMBL" id="CAI5795835.1"/>
    </source>
</evidence>
<keyword evidence="6" id="KW-0238">DNA-binding</keyword>
<feature type="compositionally biased region" description="Basic residues" evidence="10">
    <location>
        <begin position="157"/>
        <end position="167"/>
    </location>
</feature>
<dbReference type="InterPro" id="IPR001739">
    <property type="entry name" value="Methyl_CpG_DNA-bd"/>
</dbReference>
<keyword evidence="4" id="KW-0862">Zinc</keyword>
<dbReference type="PROSITE" id="PS50982">
    <property type="entry name" value="MBD"/>
    <property type="match status" value="1"/>
</dbReference>
<keyword evidence="7" id="KW-0804">Transcription</keyword>
<dbReference type="GO" id="GO:0005654">
    <property type="term" value="C:nucleoplasm"/>
    <property type="evidence" value="ECO:0007669"/>
    <property type="project" value="UniProtKB-ARBA"/>
</dbReference>
<evidence type="ECO:0000256" key="3">
    <source>
        <dbReference type="ARBA" id="ARBA00022771"/>
    </source>
</evidence>
<dbReference type="GO" id="GO:0006346">
    <property type="term" value="P:DNA methylation-dependent constitutive heterochromatin formation"/>
    <property type="evidence" value="ECO:0007669"/>
    <property type="project" value="TreeGrafter"/>
</dbReference>
<dbReference type="InterPro" id="IPR016177">
    <property type="entry name" value="DNA-bd_dom_sf"/>
</dbReference>
<evidence type="ECO:0000256" key="5">
    <source>
        <dbReference type="ARBA" id="ARBA00023015"/>
    </source>
</evidence>
<feature type="region of interest" description="Disordered" evidence="10">
    <location>
        <begin position="404"/>
        <end position="448"/>
    </location>
</feature>
<dbReference type="PROSITE" id="PS51058">
    <property type="entry name" value="ZF_CXXC"/>
    <property type="match status" value="3"/>
</dbReference>
<dbReference type="InterPro" id="IPR002857">
    <property type="entry name" value="Znf_CXXC"/>
</dbReference>
<proteinExistence type="predicted"/>
<feature type="region of interest" description="Disordered" evidence="10">
    <location>
        <begin position="142"/>
        <end position="199"/>
    </location>
</feature>
<gene>
    <name evidence="13" type="ORF">PODLI_1B024999</name>
</gene>
<evidence type="ECO:0000256" key="7">
    <source>
        <dbReference type="ARBA" id="ARBA00023163"/>
    </source>
</evidence>
<feature type="domain" description="CXXC-type" evidence="12">
    <location>
        <begin position="304"/>
        <end position="350"/>
    </location>
</feature>
<evidence type="ECO:0000256" key="2">
    <source>
        <dbReference type="ARBA" id="ARBA00022723"/>
    </source>
</evidence>
<feature type="domain" description="CXXC-type" evidence="12">
    <location>
        <begin position="351"/>
        <end position="397"/>
    </location>
</feature>
<dbReference type="GO" id="GO:0008327">
    <property type="term" value="F:methyl-CpG binding"/>
    <property type="evidence" value="ECO:0007669"/>
    <property type="project" value="TreeGrafter"/>
</dbReference>
<dbReference type="AlphaFoldDB" id="A0AA35PRV0"/>
<dbReference type="Proteomes" id="UP001178461">
    <property type="component" value="Chromosome 17"/>
</dbReference>
<dbReference type="PANTHER" id="PTHR12396:SF57">
    <property type="entry name" value="METHYL-CPG-BINDING DOMAIN PROTEIN 1"/>
    <property type="match status" value="1"/>
</dbReference>
<feature type="compositionally biased region" description="Basic and acidic residues" evidence="10">
    <location>
        <begin position="593"/>
        <end position="606"/>
    </location>
</feature>
<name>A0AA35PRV0_9SAUR</name>
<dbReference type="PANTHER" id="PTHR12396">
    <property type="entry name" value="METHYL-CPG BINDING PROTEIN, MBD"/>
    <property type="match status" value="1"/>
</dbReference>
<comment type="subcellular location">
    <subcellularLocation>
        <location evidence="1">Nucleus</location>
    </subcellularLocation>
</comment>
<evidence type="ECO:0000313" key="14">
    <source>
        <dbReference type="Proteomes" id="UP001178461"/>
    </source>
</evidence>
<dbReference type="Pfam" id="PF02008">
    <property type="entry name" value="zf-CXXC"/>
    <property type="match status" value="3"/>
</dbReference>
<dbReference type="SUPFAM" id="SSF54171">
    <property type="entry name" value="DNA-binding domain"/>
    <property type="match status" value="1"/>
</dbReference>
<evidence type="ECO:0000259" key="11">
    <source>
        <dbReference type="PROSITE" id="PS50982"/>
    </source>
</evidence>
<evidence type="ECO:0000256" key="9">
    <source>
        <dbReference type="PROSITE-ProRule" id="PRU00509"/>
    </source>
</evidence>
<feature type="region of interest" description="Disordered" evidence="10">
    <location>
        <begin position="591"/>
        <end position="621"/>
    </location>
</feature>
<evidence type="ECO:0000256" key="6">
    <source>
        <dbReference type="ARBA" id="ARBA00023125"/>
    </source>
</evidence>
<dbReference type="Pfam" id="PF01429">
    <property type="entry name" value="MBD"/>
    <property type="match status" value="1"/>
</dbReference>